<evidence type="ECO:0000313" key="2">
    <source>
        <dbReference type="EMBL" id="GAW01500.1"/>
    </source>
</evidence>
<evidence type="ECO:0000256" key="1">
    <source>
        <dbReference type="SAM" id="MobiDB-lite"/>
    </source>
</evidence>
<protein>
    <submittedName>
        <fullName evidence="2">Uncharacterized protein</fullName>
    </submittedName>
</protein>
<dbReference type="EMBL" id="BDGU01000062">
    <property type="protein sequence ID" value="GAW01500.1"/>
    <property type="molecule type" value="Genomic_DNA"/>
</dbReference>
<dbReference type="AlphaFoldDB" id="A0A1Q3E2N7"/>
<dbReference type="Proteomes" id="UP000188533">
    <property type="component" value="Unassembled WGS sequence"/>
</dbReference>
<name>A0A1Q3E2N7_LENED</name>
<proteinExistence type="predicted"/>
<evidence type="ECO:0000313" key="3">
    <source>
        <dbReference type="Proteomes" id="UP000188533"/>
    </source>
</evidence>
<keyword evidence="3" id="KW-1185">Reference proteome</keyword>
<gene>
    <name evidence="2" type="ORF">LENED_003100</name>
</gene>
<feature type="region of interest" description="Disordered" evidence="1">
    <location>
        <begin position="1"/>
        <end position="45"/>
    </location>
</feature>
<comment type="caution">
    <text evidence="2">The sequence shown here is derived from an EMBL/GenBank/DDBJ whole genome shotgun (WGS) entry which is preliminary data.</text>
</comment>
<sequence>MSRLTESNEFRTTHELVRTPDPVDLIDLTDPPDPPERTDPEAEDSVLGDAGVAALSPMYAIEAMVAGLVTAAAPPGEY</sequence>
<accession>A0A1Q3E2N7</accession>
<feature type="compositionally biased region" description="Low complexity" evidence="1">
    <location>
        <begin position="19"/>
        <end position="29"/>
    </location>
</feature>
<organism evidence="2 3">
    <name type="scientific">Lentinula edodes</name>
    <name type="common">Shiitake mushroom</name>
    <name type="synonym">Lentinus edodes</name>
    <dbReference type="NCBI Taxonomy" id="5353"/>
    <lineage>
        <taxon>Eukaryota</taxon>
        <taxon>Fungi</taxon>
        <taxon>Dikarya</taxon>
        <taxon>Basidiomycota</taxon>
        <taxon>Agaricomycotina</taxon>
        <taxon>Agaricomycetes</taxon>
        <taxon>Agaricomycetidae</taxon>
        <taxon>Agaricales</taxon>
        <taxon>Marasmiineae</taxon>
        <taxon>Omphalotaceae</taxon>
        <taxon>Lentinula</taxon>
    </lineage>
</organism>
<reference evidence="2 3" key="2">
    <citation type="submission" date="2017-02" db="EMBL/GenBank/DDBJ databases">
        <title>A genome survey and senescence transcriptome analysis in Lentinula edodes.</title>
        <authorList>
            <person name="Sakamoto Y."/>
            <person name="Nakade K."/>
            <person name="Sato S."/>
            <person name="Yoshida Y."/>
            <person name="Miyazaki K."/>
            <person name="Natsume S."/>
            <person name="Konno N."/>
        </authorList>
    </citation>
    <scope>NUCLEOTIDE SEQUENCE [LARGE SCALE GENOMIC DNA]</scope>
    <source>
        <strain evidence="2 3">NBRC 111202</strain>
    </source>
</reference>
<feature type="compositionally biased region" description="Basic and acidic residues" evidence="1">
    <location>
        <begin position="1"/>
        <end position="18"/>
    </location>
</feature>
<reference evidence="2 3" key="1">
    <citation type="submission" date="2016-08" db="EMBL/GenBank/DDBJ databases">
        <authorList>
            <consortium name="Lentinula edodes genome sequencing consortium"/>
            <person name="Sakamoto Y."/>
            <person name="Nakade K."/>
            <person name="Sato S."/>
            <person name="Yoshida Y."/>
            <person name="Miyazaki K."/>
            <person name="Natsume S."/>
            <person name="Konno N."/>
        </authorList>
    </citation>
    <scope>NUCLEOTIDE SEQUENCE [LARGE SCALE GENOMIC DNA]</scope>
    <source>
        <strain evidence="2 3">NBRC 111202</strain>
    </source>
</reference>